<evidence type="ECO:0000313" key="1">
    <source>
        <dbReference type="EMBL" id="KXT70121.1"/>
    </source>
</evidence>
<dbReference type="PATRIC" id="fig|1302.21.peg.1849"/>
<dbReference type="Proteomes" id="UP000070096">
    <property type="component" value="Unassembled WGS sequence"/>
</dbReference>
<name>A0A139N319_STRGN</name>
<sequence>MSRLQEVKKVTKEWLSENINILKQENISLEVLIDNENCLRILLETKDKMGEILVEEPSFAPYKNFKFEIAQIIDNQAQIVNAWYDNENTNIEDYKVILDNGIVLM</sequence>
<reference evidence="1 2" key="1">
    <citation type="submission" date="2016-01" db="EMBL/GenBank/DDBJ databases">
        <title>Highly variable Streptococcus oralis are common among viridans streptococci isolated from primates.</title>
        <authorList>
            <person name="Denapaite D."/>
            <person name="Rieger M."/>
            <person name="Koendgen S."/>
            <person name="Brueckner R."/>
            <person name="Ochigava I."/>
            <person name="Kappeler P."/>
            <person name="Maetz-Rensing K."/>
            <person name="Leendertz F."/>
            <person name="Hakenbeck R."/>
        </authorList>
    </citation>
    <scope>NUCLEOTIDE SEQUENCE [LARGE SCALE GENOMIC DNA]</scope>
    <source>
        <strain evidence="1 2">DD07</strain>
    </source>
</reference>
<dbReference type="EMBL" id="LQRC01000220">
    <property type="protein sequence ID" value="KXT70121.1"/>
    <property type="molecule type" value="Genomic_DNA"/>
</dbReference>
<dbReference type="AlphaFoldDB" id="A0A139N319"/>
<protein>
    <submittedName>
        <fullName evidence="1">Uncharacterized protein</fullName>
    </submittedName>
</protein>
<evidence type="ECO:0000313" key="2">
    <source>
        <dbReference type="Proteomes" id="UP000070096"/>
    </source>
</evidence>
<proteinExistence type="predicted"/>
<accession>A0A139N319</accession>
<gene>
    <name evidence="1" type="ORF">SGODD07_01670</name>
</gene>
<comment type="caution">
    <text evidence="1">The sequence shown here is derived from an EMBL/GenBank/DDBJ whole genome shotgun (WGS) entry which is preliminary data.</text>
</comment>
<organism evidence="1 2">
    <name type="scientific">Streptococcus gordonii</name>
    <dbReference type="NCBI Taxonomy" id="1302"/>
    <lineage>
        <taxon>Bacteria</taxon>
        <taxon>Bacillati</taxon>
        <taxon>Bacillota</taxon>
        <taxon>Bacilli</taxon>
        <taxon>Lactobacillales</taxon>
        <taxon>Streptococcaceae</taxon>
        <taxon>Streptococcus</taxon>
    </lineage>
</organism>